<keyword evidence="2" id="KW-1185">Reference proteome</keyword>
<protein>
    <submittedName>
        <fullName evidence="1">Uncharacterized protein</fullName>
    </submittedName>
</protein>
<evidence type="ECO:0000313" key="2">
    <source>
        <dbReference type="Proteomes" id="UP001165090"/>
    </source>
</evidence>
<reference evidence="1 2" key="1">
    <citation type="journal article" date="2023" name="IScience">
        <title>Expanded male sex-determining region conserved during the evolution of homothallism in the green alga Volvox.</title>
        <authorList>
            <person name="Yamamoto K."/>
            <person name="Matsuzaki R."/>
            <person name="Mahakham W."/>
            <person name="Heman W."/>
            <person name="Sekimoto H."/>
            <person name="Kawachi M."/>
            <person name="Minakuchi Y."/>
            <person name="Toyoda A."/>
            <person name="Nozaki H."/>
        </authorList>
    </citation>
    <scope>NUCLEOTIDE SEQUENCE [LARGE SCALE GENOMIC DNA]</scope>
    <source>
        <strain evidence="1 2">NIES-4468</strain>
    </source>
</reference>
<comment type="caution">
    <text evidence="1">The sequence shown here is derived from an EMBL/GenBank/DDBJ whole genome shotgun (WGS) entry which is preliminary data.</text>
</comment>
<dbReference type="EMBL" id="BSDZ01000004">
    <property type="protein sequence ID" value="GLI59855.1"/>
    <property type="molecule type" value="Genomic_DNA"/>
</dbReference>
<gene>
    <name evidence="1" type="ORF">VaNZ11_001843</name>
</gene>
<evidence type="ECO:0000313" key="1">
    <source>
        <dbReference type="EMBL" id="GLI59855.1"/>
    </source>
</evidence>
<sequence>MCGIHNDDGCNMYNRRQHVFSSGVSLPPPSAFVITFTTFTRRKKRFESFVPNCPGGHAPYCRKFCQAAMPPTVAMTYQQLSKARSATSAGTDSMSAIRLQVNTLLAS</sequence>
<dbReference type="Proteomes" id="UP001165090">
    <property type="component" value="Unassembled WGS sequence"/>
</dbReference>
<organism evidence="1 2">
    <name type="scientific">Volvox africanus</name>
    <dbReference type="NCBI Taxonomy" id="51714"/>
    <lineage>
        <taxon>Eukaryota</taxon>
        <taxon>Viridiplantae</taxon>
        <taxon>Chlorophyta</taxon>
        <taxon>core chlorophytes</taxon>
        <taxon>Chlorophyceae</taxon>
        <taxon>CS clade</taxon>
        <taxon>Chlamydomonadales</taxon>
        <taxon>Volvocaceae</taxon>
        <taxon>Volvox</taxon>
    </lineage>
</organism>
<proteinExistence type="predicted"/>
<accession>A0ABQ5RQP2</accession>
<name>A0ABQ5RQP2_9CHLO</name>